<organism evidence="1 2">
    <name type="scientific">Luedemannella flava</name>
    <dbReference type="NCBI Taxonomy" id="349316"/>
    <lineage>
        <taxon>Bacteria</taxon>
        <taxon>Bacillati</taxon>
        <taxon>Actinomycetota</taxon>
        <taxon>Actinomycetes</taxon>
        <taxon>Micromonosporales</taxon>
        <taxon>Micromonosporaceae</taxon>
        <taxon>Luedemannella</taxon>
    </lineage>
</organism>
<dbReference type="Proteomes" id="UP001500218">
    <property type="component" value="Unassembled WGS sequence"/>
</dbReference>
<reference evidence="1 2" key="1">
    <citation type="journal article" date="2019" name="Int. J. Syst. Evol. Microbiol.">
        <title>The Global Catalogue of Microorganisms (GCM) 10K type strain sequencing project: providing services to taxonomists for standard genome sequencing and annotation.</title>
        <authorList>
            <consortium name="The Broad Institute Genomics Platform"/>
            <consortium name="The Broad Institute Genome Sequencing Center for Infectious Disease"/>
            <person name="Wu L."/>
            <person name="Ma J."/>
        </authorList>
    </citation>
    <scope>NUCLEOTIDE SEQUENCE [LARGE SCALE GENOMIC DNA]</scope>
    <source>
        <strain evidence="1 2">JCM 13250</strain>
    </source>
</reference>
<sequence>MGATNLIELDPGKYSLLLNAGTTDVDDVITSLRHEPNGYFWEGIAQRLVATEAQHLDGRFGYDPEAGMFVAYGTDREALAELGALLDAVASDADRLRAIVAAAIADGFEFDD</sequence>
<evidence type="ECO:0000313" key="1">
    <source>
        <dbReference type="EMBL" id="GAA1818412.1"/>
    </source>
</evidence>
<gene>
    <name evidence="1" type="ORF">GCM10009682_43820</name>
</gene>
<dbReference type="Pfam" id="PF15595">
    <property type="entry name" value="Imm51"/>
    <property type="match status" value="1"/>
</dbReference>
<keyword evidence="2" id="KW-1185">Reference proteome</keyword>
<name>A0ABN2MCN5_9ACTN</name>
<dbReference type="EMBL" id="BAAALT010000156">
    <property type="protein sequence ID" value="GAA1818412.1"/>
    <property type="molecule type" value="Genomic_DNA"/>
</dbReference>
<proteinExistence type="predicted"/>
<dbReference type="InterPro" id="IPR028956">
    <property type="entry name" value="Imm51"/>
</dbReference>
<evidence type="ECO:0000313" key="2">
    <source>
        <dbReference type="Proteomes" id="UP001500218"/>
    </source>
</evidence>
<comment type="caution">
    <text evidence="1">The sequence shown here is derived from an EMBL/GenBank/DDBJ whole genome shotgun (WGS) entry which is preliminary data.</text>
</comment>
<protein>
    <recommendedName>
        <fullName evidence="3">Immunity protein 51 of polymorphic toxin system</fullName>
    </recommendedName>
</protein>
<accession>A0ABN2MCN5</accession>
<evidence type="ECO:0008006" key="3">
    <source>
        <dbReference type="Google" id="ProtNLM"/>
    </source>
</evidence>